<gene>
    <name evidence="2" type="ORF">GCM10023186_44490</name>
</gene>
<dbReference type="InterPro" id="IPR011050">
    <property type="entry name" value="Pectin_lyase_fold/virulence"/>
</dbReference>
<dbReference type="EMBL" id="BAABHA010000015">
    <property type="protein sequence ID" value="GAA4393169.1"/>
    <property type="molecule type" value="Genomic_DNA"/>
</dbReference>
<dbReference type="InterPro" id="IPR013783">
    <property type="entry name" value="Ig-like_fold"/>
</dbReference>
<sequence>MRGLLTLLSLLVLLGSSTGAWAQTSGIFEGYVIVSANGGTNTYYDLNGTTQNTQTANPDFNGGNLGTFVFGETLTLRGAQLKTFKNSGDDVTGAQLQYRIYPGSSGTGSFTAINLPFDQNLPANGDQQWQQSAATVNLLAGLPSGTYTLEVYGEISTNSGARFYSDGGANYKATFTVSTQLLGTYTINNTLPTGARNFASFTAAINALNAQGVGGAVTFEVANSQTFTEIPPAITTSGSTGNLITFREATLSAGNLTDNPTIVVTGTAAATDAGITITGADYLVFDGINVAAATGSTTAEYGYLVRNTSDGANGAQNNTVRNARIVLNRANTASFGVMQTSSVTGGGASANTSNSTVSTNRFNKFHNLTIENSYGGIYLLTGNTGAQGYDDNTEVYNNIVGGTTAGDIGNGTNLTAGIRATRQNNLKVYGNTVRNVTVTSTSFSVYGIWIEGAYGPAQVYSNRISDIRIQGTSTSATGVVYGLRLDVDVAGTVTGHRITAYNNFVWNLLHNFTSTATATRRIIGIATQVGGTGANHFIDVLFNSVRIETPSTYTASSTAFESLTSGTGPVLTLRNNVFANFSAATTSTTPRRFAIVSSSASAFGNAGSTSDYNDLYAPNGMVGRGSSTDYATLTAWQNAYPGYGAGGANIDANSKNVDPLFTSATDLHLQTASPLRSAGVPVSAPVAVTTDIDGDPRKTLPDIGGDETPAAAVEVSLVAINGLTAPFAAGPVPVTLSVANTGTSALTSLTVSYTLNGTTTGPLVLDLSASPVAANSTGTVSLGSLTFLAGVNTLSVTISNPNGVADPSPANNTLSGSYTAGLSGQYTIDNTQATDINSRRFASFNDAATALINGGVLSAVTFNVLNGPYTERVVLTAIPGASATNTVTFNGNGRTLQYSTGTSALRAVVQLNGADYIIFDNLSINADVAGSTYGWAYHLTDGADFNTIRNSTITSSSTSTLSNYAGIVASGSATTATTAGNAANALTLQGNTIIGGFYGIILNGTSSTSLTTGHTIVNNEVRDFYLYGIDVESNDGPQIRGNNVHRTSRANVSTFYGIYLSAGVKNARVERNRVHSPFSGNTASTSTAYGLYISSADGVAGQENDFVNNLVYNFNGSGTEYGIYNSGSAFARYYFNSVSLDNQAATGATQLTYGFYQTLAATDIDFRNNVVSVTRTGGSGLKHALYHNTAGSAITSDYNDLYVGSGSLFFTGFDGTNSHATLADWRNATPHDDNSVQADPLFDTMAATPLTPTSGALDGRGTAISGITTDFAGTTRTSPPDMGAVEFTPAALDLGAVALVSPAPAGCYSATQPVVVRIQNLGGTAIDFSLNNATVSGSVSGAATQTFAPVTLSTGTLAANATRDVQIGTLDMTTAGTYTFEATAGVAGETNTSNNALATTSRTQNGTVTLTAQPTTVNFTGYTGANLSTVFPGWREAEGTTLPVGTASNWTSDAFANVSGGANGTAAKIALDAANEDGWIVSPRFAVTATTELSFDLALTASSATTATAFDADDVFEVRISTDCGVTYVPLRTFGAGTAISNTGQTETINLGAAYAGQEVILGFFATEGATGSTIVELFLDNITLRSPLADDAGVVAIIDPVMPFAPTTQTVSAQVQNSGSATLNSVTVNWTVNGVAQTPQTFTGLNLAPGATSGNLTLGTFDFSVPGPRFVVVATASQPNGNADQNAANDAFTRTVIPSLTGTFTINSALPTGGGNRNFVSFTDAAAALNTAGVAGAVTLNVDASSGPYTEQITLTTIAGASATNTITFNGNGRTLQFGSTTSAQRAVIKLDGADYVTLNNLNVVANPTGATYGWGIHLANEADHNQVLNSTITTDAASTSTSNFVGIVAVNSTSSLTATGNAANSTLIRGNTVVGGYRGIVLYGSTTTLNTGNIVENNQVREFYTDGIQLYGQSGAQVLGNEVSRPNRTAVSTFTGIAIEGSTRATTVARNRVHSPFSGNTASTSTAYGLYISSSDGVAGQENDFVNNLVYNFNGSGTEYGIYNSGSAFARYYFNSVSLDNPSATGATQSTYGFYQTTAATGIDFRNNVVSVTRTGGTGSKYAVYWSTTTSGITSNYNDLYVGSGSLYFTARFGSSSTTGINYATLADWKAAAPAQDANSIQGNPGFTSATNLMPNPADPNSYHLNGTGVQLALVNQDFAGNPRPTTVAAGAPDLGAYEFTPTAQPNVLTTTGTYALGGTQEFFFAGRRVASITYGTTGTLPTTLTARYYPGTNPRSPRSAARYMNSFLELVASNDGTGFTYDLTLHYDDALLGTVTPETALRLTRRDPVTGLNFFFESAVVDALANTLTQTGLTQFGEFTGSDQAAPLPVSLTAFEAKHDGANGLLTWTTAQEKNNRGFEVQVSSDGVHYRTLGFVASENPNAASPQSYRFLDREAGKQGRRYYRLRQLDLDGSEAFFGPRTLTFEATAQLGVAAFPTLFGEQLTVEVSSPAAATTEVQLLDAVGRVLLRQPAELTAGVQQLQLRGAAQLPTGTYVLRLTANGQTRTVRVVRQ</sequence>
<comment type="caution">
    <text evidence="2">The sequence shown here is derived from an EMBL/GenBank/DDBJ whole genome shotgun (WGS) entry which is preliminary data.</text>
</comment>
<evidence type="ECO:0008006" key="4">
    <source>
        <dbReference type="Google" id="ProtNLM"/>
    </source>
</evidence>
<dbReference type="SMART" id="SM00710">
    <property type="entry name" value="PbH1"/>
    <property type="match status" value="18"/>
</dbReference>
<accession>A0ABP8JN60</accession>
<dbReference type="InterPro" id="IPR026444">
    <property type="entry name" value="Secre_tail"/>
</dbReference>
<evidence type="ECO:0000313" key="3">
    <source>
        <dbReference type="Proteomes" id="UP001500454"/>
    </source>
</evidence>
<organism evidence="2 3">
    <name type="scientific">Hymenobacter koreensis</name>
    <dbReference type="NCBI Taxonomy" id="1084523"/>
    <lineage>
        <taxon>Bacteria</taxon>
        <taxon>Pseudomonadati</taxon>
        <taxon>Bacteroidota</taxon>
        <taxon>Cytophagia</taxon>
        <taxon>Cytophagales</taxon>
        <taxon>Hymenobacteraceae</taxon>
        <taxon>Hymenobacter</taxon>
    </lineage>
</organism>
<protein>
    <recommendedName>
        <fullName evidence="4">T9SS type A sorting domain-containing protein</fullName>
    </recommendedName>
</protein>
<proteinExistence type="predicted"/>
<feature type="chain" id="PRO_5045982192" description="T9SS type A sorting domain-containing protein" evidence="1">
    <location>
        <begin position="23"/>
        <end position="2516"/>
    </location>
</feature>
<dbReference type="InterPro" id="IPR012334">
    <property type="entry name" value="Pectin_lyas_fold"/>
</dbReference>
<evidence type="ECO:0000313" key="2">
    <source>
        <dbReference type="EMBL" id="GAA4393169.1"/>
    </source>
</evidence>
<feature type="signal peptide" evidence="1">
    <location>
        <begin position="1"/>
        <end position="22"/>
    </location>
</feature>
<dbReference type="Proteomes" id="UP001500454">
    <property type="component" value="Unassembled WGS sequence"/>
</dbReference>
<name>A0ABP8JN60_9BACT</name>
<evidence type="ECO:0000256" key="1">
    <source>
        <dbReference type="SAM" id="SignalP"/>
    </source>
</evidence>
<dbReference type="Gene3D" id="2.60.40.10">
    <property type="entry name" value="Immunoglobulins"/>
    <property type="match status" value="2"/>
</dbReference>
<keyword evidence="1" id="KW-0732">Signal</keyword>
<dbReference type="SUPFAM" id="SSF51126">
    <property type="entry name" value="Pectin lyase-like"/>
    <property type="match status" value="3"/>
</dbReference>
<dbReference type="NCBIfam" id="TIGR04183">
    <property type="entry name" value="Por_Secre_tail"/>
    <property type="match status" value="1"/>
</dbReference>
<dbReference type="Gene3D" id="2.160.20.10">
    <property type="entry name" value="Single-stranded right-handed beta-helix, Pectin lyase-like"/>
    <property type="match status" value="3"/>
</dbReference>
<dbReference type="InterPro" id="IPR006626">
    <property type="entry name" value="PbH1"/>
</dbReference>
<keyword evidence="3" id="KW-1185">Reference proteome</keyword>
<reference evidence="3" key="1">
    <citation type="journal article" date="2019" name="Int. J. Syst. Evol. Microbiol.">
        <title>The Global Catalogue of Microorganisms (GCM) 10K type strain sequencing project: providing services to taxonomists for standard genome sequencing and annotation.</title>
        <authorList>
            <consortium name="The Broad Institute Genomics Platform"/>
            <consortium name="The Broad Institute Genome Sequencing Center for Infectious Disease"/>
            <person name="Wu L."/>
            <person name="Ma J."/>
        </authorList>
    </citation>
    <scope>NUCLEOTIDE SEQUENCE [LARGE SCALE GENOMIC DNA]</scope>
    <source>
        <strain evidence="3">JCM 17924</strain>
    </source>
</reference>